<dbReference type="EMBL" id="DWUP01000079">
    <property type="protein sequence ID" value="HJD52851.1"/>
    <property type="molecule type" value="Genomic_DNA"/>
</dbReference>
<reference evidence="1" key="1">
    <citation type="journal article" date="2021" name="PeerJ">
        <title>Extensive microbial diversity within the chicken gut microbiome revealed by metagenomics and culture.</title>
        <authorList>
            <person name="Gilroy R."/>
            <person name="Ravi A."/>
            <person name="Getino M."/>
            <person name="Pursley I."/>
            <person name="Horton D.L."/>
            <person name="Alikhan N.F."/>
            <person name="Baker D."/>
            <person name="Gharbi K."/>
            <person name="Hall N."/>
            <person name="Watson M."/>
            <person name="Adriaenssens E.M."/>
            <person name="Foster-Nyarko E."/>
            <person name="Jarju S."/>
            <person name="Secka A."/>
            <person name="Antonio M."/>
            <person name="Oren A."/>
            <person name="Chaudhuri R.R."/>
            <person name="La Ragione R."/>
            <person name="Hildebrand F."/>
            <person name="Pallen M.J."/>
        </authorList>
    </citation>
    <scope>NUCLEOTIDE SEQUENCE</scope>
    <source>
        <strain evidence="1">MalCec1-1739</strain>
    </source>
</reference>
<accession>A0A9D2ZUT9</accession>
<evidence type="ECO:0000313" key="2">
    <source>
        <dbReference type="Proteomes" id="UP000787625"/>
    </source>
</evidence>
<sequence length="191" mass="21697">MNDECIEILKRKVEEKLGRQVLASTDFSFLSSKLSETVKENLSVSTLKRLWGYVVCDSVPSSGTLSILSRYIGYNGWDDFCSNYRWGIIDDSDFLSGNQIPASKINKGDKLELSWDPDRRCTLVCLGNERFRVEESANSKLRPGDTFRASIFCVHQPLFVTDLRRGDCPPRTYVAARRNGLREVKLSVCLK</sequence>
<comment type="caution">
    <text evidence="1">The sequence shown here is derived from an EMBL/GenBank/DDBJ whole genome shotgun (WGS) entry which is preliminary data.</text>
</comment>
<evidence type="ECO:0000313" key="1">
    <source>
        <dbReference type="EMBL" id="HJD52851.1"/>
    </source>
</evidence>
<protein>
    <submittedName>
        <fullName evidence="1">Uncharacterized protein</fullName>
    </submittedName>
</protein>
<gene>
    <name evidence="1" type="ORF">IAA93_03880</name>
</gene>
<proteinExistence type="predicted"/>
<dbReference type="Proteomes" id="UP000787625">
    <property type="component" value="Unassembled WGS sequence"/>
</dbReference>
<reference evidence="1" key="2">
    <citation type="submission" date="2021-04" db="EMBL/GenBank/DDBJ databases">
        <authorList>
            <person name="Gilroy R."/>
        </authorList>
    </citation>
    <scope>NUCLEOTIDE SEQUENCE</scope>
    <source>
        <strain evidence="1">MalCec1-1739</strain>
    </source>
</reference>
<organism evidence="1 2">
    <name type="scientific">Candidatus Avibacteroides avistercoris</name>
    <dbReference type="NCBI Taxonomy" id="2840690"/>
    <lineage>
        <taxon>Bacteria</taxon>
        <taxon>Pseudomonadati</taxon>
        <taxon>Bacteroidota</taxon>
        <taxon>Bacteroidia</taxon>
        <taxon>Bacteroidales</taxon>
        <taxon>Bacteroidaceae</taxon>
        <taxon>Bacteroidaceae incertae sedis</taxon>
        <taxon>Candidatus Avibacteroides</taxon>
    </lineage>
</organism>
<name>A0A9D2ZUT9_9BACT</name>
<dbReference type="AlphaFoldDB" id="A0A9D2ZUT9"/>